<dbReference type="InterPro" id="IPR011644">
    <property type="entry name" value="Heme_NO-bd"/>
</dbReference>
<evidence type="ECO:0000313" key="3">
    <source>
        <dbReference type="Proteomes" id="UP001156870"/>
    </source>
</evidence>
<gene>
    <name evidence="2" type="ORF">GCM10007877_05000</name>
</gene>
<dbReference type="SUPFAM" id="SSF111126">
    <property type="entry name" value="Ligand-binding domain in the NO signalling and Golgi transport"/>
    <property type="match status" value="1"/>
</dbReference>
<keyword evidence="3" id="KW-1185">Reference proteome</keyword>
<dbReference type="Pfam" id="PF07700">
    <property type="entry name" value="HNOB"/>
    <property type="match status" value="1"/>
</dbReference>
<dbReference type="EMBL" id="BSPD01000020">
    <property type="protein sequence ID" value="GLS24786.1"/>
    <property type="molecule type" value="Genomic_DNA"/>
</dbReference>
<evidence type="ECO:0000259" key="1">
    <source>
        <dbReference type="Pfam" id="PF07700"/>
    </source>
</evidence>
<dbReference type="GO" id="GO:0020037">
    <property type="term" value="F:heme binding"/>
    <property type="evidence" value="ECO:0007669"/>
    <property type="project" value="InterPro"/>
</dbReference>
<comment type="caution">
    <text evidence="2">The sequence shown here is derived from an EMBL/GenBank/DDBJ whole genome shotgun (WGS) entry which is preliminary data.</text>
</comment>
<evidence type="ECO:0000313" key="2">
    <source>
        <dbReference type="EMBL" id="GLS24786.1"/>
    </source>
</evidence>
<dbReference type="AlphaFoldDB" id="A0AA37WMB3"/>
<sequence>MLGHIFTILEKMIVTQYGLKFWNEVIRETELPNQGAFTTGGLYPDEYMLNILSVLVKKIGIPLPDLLRAYGHYMFEPLFSIHPKIVEHYKTAKELLMNIDVRIHHEVAMYHKEAALPLFTCKDTGKNTMIMYYQSERRLCYLVEGLLKGIAEHFSTSIEFTHSTCMHKGDDQCTFNLVFKDL</sequence>
<feature type="domain" description="Heme NO-binding" evidence="1">
    <location>
        <begin position="3"/>
        <end position="162"/>
    </location>
</feature>
<dbReference type="InterPro" id="IPR024096">
    <property type="entry name" value="NO_sig/Golgi_transp_ligand-bd"/>
</dbReference>
<dbReference type="InterPro" id="IPR038158">
    <property type="entry name" value="H-NOX_domain_sf"/>
</dbReference>
<reference evidence="2 3" key="1">
    <citation type="journal article" date="2014" name="Int. J. Syst. Evol. Microbiol.">
        <title>Complete genome sequence of Corynebacterium casei LMG S-19264T (=DSM 44701T), isolated from a smear-ripened cheese.</title>
        <authorList>
            <consortium name="US DOE Joint Genome Institute (JGI-PGF)"/>
            <person name="Walter F."/>
            <person name="Albersmeier A."/>
            <person name="Kalinowski J."/>
            <person name="Ruckert C."/>
        </authorList>
    </citation>
    <scope>NUCLEOTIDE SEQUENCE [LARGE SCALE GENOMIC DNA]</scope>
    <source>
        <strain evidence="2 3">NBRC 110095</strain>
    </source>
</reference>
<dbReference type="Gene3D" id="3.90.1520.10">
    <property type="entry name" value="H-NOX domain"/>
    <property type="match status" value="1"/>
</dbReference>
<proteinExistence type="predicted"/>
<organism evidence="2 3">
    <name type="scientific">Marinibactrum halimedae</name>
    <dbReference type="NCBI Taxonomy" id="1444977"/>
    <lineage>
        <taxon>Bacteria</taxon>
        <taxon>Pseudomonadati</taxon>
        <taxon>Pseudomonadota</taxon>
        <taxon>Gammaproteobacteria</taxon>
        <taxon>Cellvibrionales</taxon>
        <taxon>Cellvibrionaceae</taxon>
        <taxon>Marinibactrum</taxon>
    </lineage>
</organism>
<dbReference type="PANTHER" id="PTHR45655:SF13">
    <property type="entry name" value="SOLUBLE GUANYLATE CYCLASE GCY-32-RELATED"/>
    <property type="match status" value="1"/>
</dbReference>
<dbReference type="PANTHER" id="PTHR45655">
    <property type="entry name" value="GUANYLATE CYCLASE SOLUBLE SUBUNIT BETA-2"/>
    <property type="match status" value="1"/>
</dbReference>
<dbReference type="Proteomes" id="UP001156870">
    <property type="component" value="Unassembled WGS sequence"/>
</dbReference>
<accession>A0AA37WMB3</accession>
<protein>
    <submittedName>
        <fullName evidence="2">Guanylate cyclase</fullName>
    </submittedName>
</protein>
<dbReference type="RefSeq" id="WP_232592390.1">
    <property type="nucleotide sequence ID" value="NZ_BSPD01000020.1"/>
</dbReference>
<name>A0AA37WMB3_9GAMM</name>